<evidence type="ECO:0000256" key="2">
    <source>
        <dbReference type="SAM" id="SignalP"/>
    </source>
</evidence>
<accession>A0A162LQA2</accession>
<feature type="region of interest" description="Disordered" evidence="1">
    <location>
        <begin position="208"/>
        <end position="233"/>
    </location>
</feature>
<gene>
    <name evidence="3" type="ORF">AUP44_02770</name>
</gene>
<comment type="caution">
    <text evidence="3">The sequence shown here is derived from an EMBL/GenBank/DDBJ whole genome shotgun (WGS) entry which is preliminary data.</text>
</comment>
<sequence>MRTASRDQTIDGRRLRGASLLLLALMLAPAALADEASAPQAEAPQAPAHPAEEMQAVPDTGTDDQADPPAPSGRWMRIPVADGRLIFRAARYGVNNAPDIARHHQRADGEVDAEGAFWAPADEAEPMAGLYVGALAASGAQTRSPRFDDLFAFKDDEGPIRLAVEPLAVIPSRFGPLPVERFRVTERDCIGFLAPMAPGTYGYAAPPAIADDPAAPPPPAPEPALPPVPTAEAAPVPMPPTAVVAGFHCLEPGRRYDVDLAALAVGSIGVVGEAVPPRTPLGRPVVVDLAVRALPDAGPADAAAPDGDGDGDPAADDGPPLGLWRGVAYVDGIGLGMRAGAKGQMLMLFAGPDAERDGARPTICRGQWELDSIAYEPPNIGSEWIDDPVDPIPLSGYWSMLCDGLFGDLLGPVEGRLQGRIPEKLLVEGTAPEGRRAVELMLPEFAPGP</sequence>
<name>A0A162LQA2_9PROT</name>
<dbReference type="Proteomes" id="UP000075787">
    <property type="component" value="Unassembled WGS sequence"/>
</dbReference>
<evidence type="ECO:0000313" key="4">
    <source>
        <dbReference type="Proteomes" id="UP000075787"/>
    </source>
</evidence>
<dbReference type="RefSeq" id="WP_062761962.1">
    <property type="nucleotide sequence ID" value="NZ_CP121045.1"/>
</dbReference>
<evidence type="ECO:0000313" key="3">
    <source>
        <dbReference type="EMBL" id="KYO56288.1"/>
    </source>
</evidence>
<dbReference type="EMBL" id="LPZR01000046">
    <property type="protein sequence ID" value="KYO56288.1"/>
    <property type="molecule type" value="Genomic_DNA"/>
</dbReference>
<feature type="region of interest" description="Disordered" evidence="1">
    <location>
        <begin position="297"/>
        <end position="318"/>
    </location>
</feature>
<feature type="compositionally biased region" description="Pro residues" evidence="1">
    <location>
        <begin position="214"/>
        <end position="229"/>
    </location>
</feature>
<organism evidence="3 4">
    <name type="scientific">Tistrella mobilis</name>
    <dbReference type="NCBI Taxonomy" id="171437"/>
    <lineage>
        <taxon>Bacteria</taxon>
        <taxon>Pseudomonadati</taxon>
        <taxon>Pseudomonadota</taxon>
        <taxon>Alphaproteobacteria</taxon>
        <taxon>Geminicoccales</taxon>
        <taxon>Geminicoccaceae</taxon>
        <taxon>Tistrella</taxon>
    </lineage>
</organism>
<proteinExistence type="predicted"/>
<feature type="region of interest" description="Disordered" evidence="1">
    <location>
        <begin position="56"/>
        <end position="75"/>
    </location>
</feature>
<evidence type="ECO:0000256" key="1">
    <source>
        <dbReference type="SAM" id="MobiDB-lite"/>
    </source>
</evidence>
<protein>
    <submittedName>
        <fullName evidence="3">Uncharacterized protein</fullName>
    </submittedName>
</protein>
<feature type="chain" id="PRO_5007837046" evidence="2">
    <location>
        <begin position="34"/>
        <end position="449"/>
    </location>
</feature>
<keyword evidence="2" id="KW-0732">Signal</keyword>
<feature type="signal peptide" evidence="2">
    <location>
        <begin position="1"/>
        <end position="33"/>
    </location>
</feature>
<feature type="compositionally biased region" description="Low complexity" evidence="1">
    <location>
        <begin position="297"/>
        <end position="306"/>
    </location>
</feature>
<dbReference type="AlphaFoldDB" id="A0A162LQA2"/>
<reference evidence="3 4" key="1">
    <citation type="submission" date="2015-12" db="EMBL/GenBank/DDBJ databases">
        <title>Genome sequence of Tistrella mobilis MCCC 1A02139.</title>
        <authorList>
            <person name="Lu L."/>
            <person name="Lai Q."/>
            <person name="Shao Z."/>
            <person name="Qian P."/>
        </authorList>
    </citation>
    <scope>NUCLEOTIDE SEQUENCE [LARGE SCALE GENOMIC DNA]</scope>
    <source>
        <strain evidence="3 4">MCCC 1A02139</strain>
    </source>
</reference>
<dbReference type="GeneID" id="97243801"/>